<gene>
    <name evidence="2" type="ORF">MMOR_58130</name>
</gene>
<keyword evidence="3" id="KW-1185">Reference proteome</keyword>
<proteinExistence type="predicted"/>
<dbReference type="Proteomes" id="UP000466681">
    <property type="component" value="Chromosome"/>
</dbReference>
<dbReference type="AlphaFoldDB" id="A0AAD1M8F2"/>
<dbReference type="EMBL" id="AP022560">
    <property type="protein sequence ID" value="BBX04877.1"/>
    <property type="molecule type" value="Genomic_DNA"/>
</dbReference>
<organism evidence="2 3">
    <name type="scientific">Mycolicibacterium moriokaense</name>
    <dbReference type="NCBI Taxonomy" id="39691"/>
    <lineage>
        <taxon>Bacteria</taxon>
        <taxon>Bacillati</taxon>
        <taxon>Actinomycetota</taxon>
        <taxon>Actinomycetes</taxon>
        <taxon>Mycobacteriales</taxon>
        <taxon>Mycobacteriaceae</taxon>
        <taxon>Mycolicibacterium</taxon>
    </lineage>
</organism>
<evidence type="ECO:0000313" key="2">
    <source>
        <dbReference type="EMBL" id="BBX04877.1"/>
    </source>
</evidence>
<accession>A0AAD1M8F2</accession>
<evidence type="ECO:0000313" key="3">
    <source>
        <dbReference type="Proteomes" id="UP000466681"/>
    </source>
</evidence>
<protein>
    <submittedName>
        <fullName evidence="2">Uncharacterized protein</fullName>
    </submittedName>
</protein>
<sequence>MGAVGTTSAVESAGSKDSVGADGALASPGVVGDDCFEQAAKAPGAITPTASAAKACRRDTAGMEGTASAGFTWTQRT</sequence>
<reference evidence="2 3" key="1">
    <citation type="journal article" date="2019" name="Emerg. Microbes Infect.">
        <title>Comprehensive subspecies identification of 175 nontuberculous mycobacteria species based on 7547 genomic profiles.</title>
        <authorList>
            <person name="Matsumoto Y."/>
            <person name="Kinjo T."/>
            <person name="Motooka D."/>
            <person name="Nabeya D."/>
            <person name="Jung N."/>
            <person name="Uechi K."/>
            <person name="Horii T."/>
            <person name="Iida T."/>
            <person name="Fujita J."/>
            <person name="Nakamura S."/>
        </authorList>
    </citation>
    <scope>NUCLEOTIDE SEQUENCE [LARGE SCALE GENOMIC DNA]</scope>
    <source>
        <strain evidence="2 3">JCM 6375</strain>
    </source>
</reference>
<feature type="compositionally biased region" description="Polar residues" evidence="1">
    <location>
        <begin position="1"/>
        <end position="10"/>
    </location>
</feature>
<dbReference type="KEGG" id="mmor:MMOR_58130"/>
<feature type="region of interest" description="Disordered" evidence="1">
    <location>
        <begin position="1"/>
        <end position="23"/>
    </location>
</feature>
<evidence type="ECO:0000256" key="1">
    <source>
        <dbReference type="SAM" id="MobiDB-lite"/>
    </source>
</evidence>
<name>A0AAD1M8F2_9MYCO</name>